<dbReference type="GO" id="GO:0030975">
    <property type="term" value="F:thiamine binding"/>
    <property type="evidence" value="ECO:0007669"/>
    <property type="project" value="TreeGrafter"/>
</dbReference>
<dbReference type="SUPFAM" id="SSF53850">
    <property type="entry name" value="Periplasmic binding protein-like II"/>
    <property type="match status" value="1"/>
</dbReference>
<protein>
    <submittedName>
        <fullName evidence="3">Extracellular solute-binding protein</fullName>
    </submittedName>
</protein>
<dbReference type="PANTHER" id="PTHR30006">
    <property type="entry name" value="THIAMINE-BINDING PERIPLASMIC PROTEIN-RELATED"/>
    <property type="match status" value="1"/>
</dbReference>
<evidence type="ECO:0000313" key="4">
    <source>
        <dbReference type="Proteomes" id="UP000559809"/>
    </source>
</evidence>
<feature type="signal peptide" evidence="2">
    <location>
        <begin position="1"/>
        <end position="25"/>
    </location>
</feature>
<evidence type="ECO:0000313" key="3">
    <source>
        <dbReference type="EMBL" id="NYT51397.1"/>
    </source>
</evidence>
<name>A0A853G5E6_9BURK</name>
<organism evidence="3 4">
    <name type="scientific">Parapusillimonas granuli</name>
    <dbReference type="NCBI Taxonomy" id="380911"/>
    <lineage>
        <taxon>Bacteria</taxon>
        <taxon>Pseudomonadati</taxon>
        <taxon>Pseudomonadota</taxon>
        <taxon>Betaproteobacteria</taxon>
        <taxon>Burkholderiales</taxon>
        <taxon>Alcaligenaceae</taxon>
        <taxon>Parapusillimonas</taxon>
    </lineage>
</organism>
<dbReference type="RefSeq" id="WP_180158069.1">
    <property type="nucleotide sequence ID" value="NZ_JACCEM010000011.1"/>
</dbReference>
<dbReference type="EMBL" id="JACCEM010000011">
    <property type="protein sequence ID" value="NYT51397.1"/>
    <property type="molecule type" value="Genomic_DNA"/>
</dbReference>
<feature type="chain" id="PRO_5032612969" evidence="2">
    <location>
        <begin position="26"/>
        <end position="338"/>
    </location>
</feature>
<dbReference type="GO" id="GO:0015888">
    <property type="term" value="P:thiamine transport"/>
    <property type="evidence" value="ECO:0007669"/>
    <property type="project" value="TreeGrafter"/>
</dbReference>
<keyword evidence="4" id="KW-1185">Reference proteome</keyword>
<dbReference type="GO" id="GO:0030288">
    <property type="term" value="C:outer membrane-bounded periplasmic space"/>
    <property type="evidence" value="ECO:0007669"/>
    <property type="project" value="TreeGrafter"/>
</dbReference>
<dbReference type="Proteomes" id="UP000559809">
    <property type="component" value="Unassembled WGS sequence"/>
</dbReference>
<dbReference type="PANTHER" id="PTHR30006:SF2">
    <property type="entry name" value="ABC TRANSPORTER SUBSTRATE-BINDING PROTEIN"/>
    <property type="match status" value="1"/>
</dbReference>
<keyword evidence="1 2" id="KW-0732">Signal</keyword>
<dbReference type="GO" id="GO:0030976">
    <property type="term" value="F:thiamine pyrophosphate binding"/>
    <property type="evidence" value="ECO:0007669"/>
    <property type="project" value="TreeGrafter"/>
</dbReference>
<accession>A0A853G5E6</accession>
<dbReference type="AlphaFoldDB" id="A0A853G5E6"/>
<evidence type="ECO:0000256" key="2">
    <source>
        <dbReference type="SAM" id="SignalP"/>
    </source>
</evidence>
<dbReference type="Pfam" id="PF13416">
    <property type="entry name" value="SBP_bac_8"/>
    <property type="match status" value="1"/>
</dbReference>
<sequence length="338" mass="36479">MIKPINKILVLALAAGFGAATPAAAADKSINIMTWGTTWQSGLRDLSKEFTKKTGIDVNLVTQASSGEGLVKLQTMKTKPPADVWFTTASVAERAVADADLFVPLPVDKIPNLANVMPGASTSHYVAAYGYPISIVYRTDLIKEPITQWTDLWTRKDLARKVTIPAMSMYQGRSLMTASLANGGSVTDDEKGFEMLVKLKPQVAIFYTSDAQARTALSQGEAAVMMGTPAAAKRVADAGLPVAVVSPRPAIMNYDVMTIIKSGKEDLAAQYVNFVLEQSVNEKLASNTNMGPVVKGAKVPETLAAQMPKPEDMVTLDEKWVNLNIAKWVERFNQEVAN</sequence>
<evidence type="ECO:0000256" key="1">
    <source>
        <dbReference type="ARBA" id="ARBA00022729"/>
    </source>
</evidence>
<proteinExistence type="predicted"/>
<dbReference type="Gene3D" id="3.40.190.10">
    <property type="entry name" value="Periplasmic binding protein-like II"/>
    <property type="match status" value="2"/>
</dbReference>
<comment type="caution">
    <text evidence="3">The sequence shown here is derived from an EMBL/GenBank/DDBJ whole genome shotgun (WGS) entry which is preliminary data.</text>
</comment>
<reference evidence="3 4" key="1">
    <citation type="submission" date="2020-07" db="EMBL/GenBank/DDBJ databases">
        <title>Taxonomic revisions and descriptions of new bacterial species based on genomic comparisons in the high-G+C-content subgroup of the family Alcaligenaceae.</title>
        <authorList>
            <person name="Szabo A."/>
            <person name="Felfoldi T."/>
        </authorList>
    </citation>
    <scope>NUCLEOTIDE SEQUENCE [LARGE SCALE GENOMIC DNA]</scope>
    <source>
        <strain evidence="3 4">LMG 24012</strain>
    </source>
</reference>
<gene>
    <name evidence="3" type="ORF">H0A72_18965</name>
</gene>
<dbReference type="InterPro" id="IPR006059">
    <property type="entry name" value="SBP"/>
</dbReference>